<dbReference type="NCBIfam" id="TIGR01560">
    <property type="entry name" value="put_DNA_pack"/>
    <property type="match status" value="1"/>
</dbReference>
<dbReference type="EMBL" id="RJPS01000013">
    <property type="protein sequence ID" value="RSJ88408.1"/>
    <property type="molecule type" value="Genomic_DNA"/>
</dbReference>
<dbReference type="Gene3D" id="1.10.3230.30">
    <property type="entry name" value="Phage gp6-like head-tail connector protein"/>
    <property type="match status" value="1"/>
</dbReference>
<dbReference type="InterPro" id="IPR006450">
    <property type="entry name" value="Phage_HK97_gp6-like"/>
</dbReference>
<dbReference type="InterPro" id="IPR021146">
    <property type="entry name" value="Phage_gp6-like_head-tail"/>
</dbReference>
<proteinExistence type="predicted"/>
<dbReference type="RefSeq" id="WP_125373839.1">
    <property type="nucleotide sequence ID" value="NZ_RJPS01000013.1"/>
</dbReference>
<dbReference type="CDD" id="cd08054">
    <property type="entry name" value="gp6"/>
    <property type="match status" value="1"/>
</dbReference>
<reference evidence="1 2" key="1">
    <citation type="submission" date="2018-11" db="EMBL/GenBank/DDBJ databases">
        <title>Species Designations Belie Phenotypic and Genotypic Heterogeneity in Oral Streptococci.</title>
        <authorList>
            <person name="Velsko I."/>
        </authorList>
    </citation>
    <scope>NUCLEOTIDE SEQUENCE [LARGE SCALE GENOMIC DNA]</scope>
    <source>
        <strain evidence="1 2">A52</strain>
    </source>
</reference>
<dbReference type="AlphaFoldDB" id="A0A3R9LUF6"/>
<evidence type="ECO:0000313" key="1">
    <source>
        <dbReference type="EMBL" id="RSJ88408.1"/>
    </source>
</evidence>
<sequence>MPIEQELLDSVKLYCKIDYDFEDEIIKEMIESAQDQICFAIDSNATPEDFAKYAKFQLAVKKQVKEEYEHRGLSADSERYPLANGVLNIIHQLRTRRELDENSKDEH</sequence>
<accession>A0A3R9LUF6</accession>
<name>A0A3R9LUF6_STRCR</name>
<comment type="caution">
    <text evidence="1">The sequence shown here is derived from an EMBL/GenBank/DDBJ whole genome shotgun (WGS) entry which is preliminary data.</text>
</comment>
<dbReference type="Pfam" id="PF05135">
    <property type="entry name" value="Phage_connect_1"/>
    <property type="match status" value="1"/>
</dbReference>
<dbReference type="Proteomes" id="UP000270868">
    <property type="component" value="Unassembled WGS sequence"/>
</dbReference>
<organism evidence="1 2">
    <name type="scientific">Streptococcus cristatus</name>
    <dbReference type="NCBI Taxonomy" id="45634"/>
    <lineage>
        <taxon>Bacteria</taxon>
        <taxon>Bacillati</taxon>
        <taxon>Bacillota</taxon>
        <taxon>Bacilli</taxon>
        <taxon>Lactobacillales</taxon>
        <taxon>Streptococcaceae</taxon>
        <taxon>Streptococcus</taxon>
    </lineage>
</organism>
<evidence type="ECO:0000313" key="2">
    <source>
        <dbReference type="Proteomes" id="UP000270868"/>
    </source>
</evidence>
<protein>
    <submittedName>
        <fullName evidence="1">Phage gp6-like head-tail connector protein</fullName>
    </submittedName>
</protein>
<gene>
    <name evidence="1" type="ORF">D8792_09210</name>
</gene>